<comment type="subcellular location">
    <subcellularLocation>
        <location evidence="1">Membrane</location>
        <topology evidence="1">Multi-pass membrane protein</topology>
    </subcellularLocation>
</comment>
<dbReference type="InterPro" id="IPR001173">
    <property type="entry name" value="Glyco_trans_2-like"/>
</dbReference>
<evidence type="ECO:0000256" key="6">
    <source>
        <dbReference type="ARBA" id="ARBA00023136"/>
    </source>
</evidence>
<accession>A0A8G1R6C2</accession>
<dbReference type="EMBL" id="KZ825058">
    <property type="protein sequence ID" value="RAH60017.1"/>
    <property type="molecule type" value="Genomic_DNA"/>
</dbReference>
<dbReference type="PANTHER" id="PTHR43867:SF7">
    <property type="entry name" value="CELLULOSE SYNTHASE (EUROFUNG)"/>
    <property type="match status" value="1"/>
</dbReference>
<proteinExistence type="predicted"/>
<feature type="transmembrane region" description="Helical" evidence="7">
    <location>
        <begin position="348"/>
        <end position="369"/>
    </location>
</feature>
<keyword evidence="10" id="KW-1185">Reference proteome</keyword>
<dbReference type="GO" id="GO:0016020">
    <property type="term" value="C:membrane"/>
    <property type="evidence" value="ECO:0007669"/>
    <property type="project" value="UniProtKB-SubCell"/>
</dbReference>
<dbReference type="Pfam" id="PF13632">
    <property type="entry name" value="Glyco_trans_2_3"/>
    <property type="match status" value="1"/>
</dbReference>
<dbReference type="AlphaFoldDB" id="A0A8G1R6C2"/>
<keyword evidence="3 9" id="KW-0808">Transferase</keyword>
<dbReference type="Proteomes" id="UP000249526">
    <property type="component" value="Unassembled WGS sequence"/>
</dbReference>
<evidence type="ECO:0000256" key="4">
    <source>
        <dbReference type="ARBA" id="ARBA00022692"/>
    </source>
</evidence>
<dbReference type="InterPro" id="IPR050321">
    <property type="entry name" value="Glycosyltr_2/OpgH_subfam"/>
</dbReference>
<dbReference type="RefSeq" id="XP_025517939.1">
    <property type="nucleotide sequence ID" value="XM_025661558.1"/>
</dbReference>
<dbReference type="CDD" id="cd06421">
    <property type="entry name" value="CESA_CelA_like"/>
    <property type="match status" value="1"/>
</dbReference>
<organism evidence="9 10">
    <name type="scientific">Aspergillus piperis CBS 112811</name>
    <dbReference type="NCBI Taxonomy" id="1448313"/>
    <lineage>
        <taxon>Eukaryota</taxon>
        <taxon>Fungi</taxon>
        <taxon>Dikarya</taxon>
        <taxon>Ascomycota</taxon>
        <taxon>Pezizomycotina</taxon>
        <taxon>Eurotiomycetes</taxon>
        <taxon>Eurotiomycetidae</taxon>
        <taxon>Eurotiales</taxon>
        <taxon>Aspergillaceae</taxon>
        <taxon>Aspergillus</taxon>
        <taxon>Aspergillus subgen. Circumdati</taxon>
    </lineage>
</organism>
<protein>
    <submittedName>
        <fullName evidence="9">Nucleotide-diphospho-sugar transferase</fullName>
    </submittedName>
</protein>
<feature type="transmembrane region" description="Helical" evidence="7">
    <location>
        <begin position="473"/>
        <end position="495"/>
    </location>
</feature>
<dbReference type="Gene3D" id="3.90.550.10">
    <property type="entry name" value="Spore Coat Polysaccharide Biosynthesis Protein SpsA, Chain A"/>
    <property type="match status" value="1"/>
</dbReference>
<evidence type="ECO:0000256" key="5">
    <source>
        <dbReference type="ARBA" id="ARBA00022989"/>
    </source>
</evidence>
<keyword evidence="4 7" id="KW-0812">Transmembrane</keyword>
<keyword evidence="6 7" id="KW-0472">Membrane</keyword>
<evidence type="ECO:0000259" key="8">
    <source>
        <dbReference type="Pfam" id="PF13632"/>
    </source>
</evidence>
<keyword evidence="5 7" id="KW-1133">Transmembrane helix</keyword>
<evidence type="ECO:0000256" key="7">
    <source>
        <dbReference type="SAM" id="Phobius"/>
    </source>
</evidence>
<feature type="transmembrane region" description="Helical" evidence="7">
    <location>
        <begin position="584"/>
        <end position="601"/>
    </location>
</feature>
<sequence length="602" mass="68351">MEPAIRQLAQTYVGHVRRVSLSFCTLYMALRLSCLICAPETNYWMWVVLIFEALWTYQSLSIELPRRTGETSKRLHLTKNHALPSVDIMLPCCGEPIEIICDTIRAACVIDYPQTAFRVLILDDGNSLELRQAVEELQHTWPNLPYYSRGTKPSQKVFAKAGNLNFGLFDIQGGMDKPPELIAIFDSDFLPAPNFLRATLPHMLEDDNVGIVSSRQDYYNLPQGDPLDQSLAMFFEVILPKMDEMGSSLATTSGCLMRRDLAVQVGGFPTLNEVEDITLSFILPAYGKRVVYLTEMLQLGRVPTSLEGHVRQNRRWLTGLTEMIATPWTPSAESIPTPLRYSMAYFGIYWVLSPLGQSIGCAIIAPALISRQALVPHHLLQVQIPSSLVAFGLVSLYEWLKAAAMGFRLSVFTHFGELWLCADRICTLIQFHIFGSQGGRSLVTGSVQNTWNNPSRVPTRMTQLKRDLWDARVGFNVLFVFGVLAGIFHSVIGIVERYHHHHHPDWQLHLMTTLLYPPVVLMCYIILTCHLVPLSCVIWRPQYPPRKAVFDTHPSDPRAVFPSEAVRQSNVRQRHAPLGHRRHLLLIPVYITFMSVFYFRYL</sequence>
<dbReference type="GeneID" id="37164960"/>
<feature type="domain" description="Glycosyltransferase 2-like" evidence="8">
    <location>
        <begin position="182"/>
        <end position="354"/>
    </location>
</feature>
<dbReference type="GO" id="GO:0016757">
    <property type="term" value="F:glycosyltransferase activity"/>
    <property type="evidence" value="ECO:0007669"/>
    <property type="project" value="UniProtKB-KW"/>
</dbReference>
<name>A0A8G1R6C2_9EURO</name>
<evidence type="ECO:0000313" key="9">
    <source>
        <dbReference type="EMBL" id="RAH60017.1"/>
    </source>
</evidence>
<dbReference type="PANTHER" id="PTHR43867">
    <property type="entry name" value="CELLULOSE SYNTHASE CATALYTIC SUBUNIT A [UDP-FORMING]"/>
    <property type="match status" value="1"/>
</dbReference>
<evidence type="ECO:0000256" key="3">
    <source>
        <dbReference type="ARBA" id="ARBA00022679"/>
    </source>
</evidence>
<gene>
    <name evidence="9" type="ORF">BO85DRAFT_458038</name>
</gene>
<reference evidence="9 10" key="1">
    <citation type="submission" date="2018-02" db="EMBL/GenBank/DDBJ databases">
        <title>The genomes of Aspergillus section Nigri reveals drivers in fungal speciation.</title>
        <authorList>
            <consortium name="DOE Joint Genome Institute"/>
            <person name="Vesth T.C."/>
            <person name="Nybo J."/>
            <person name="Theobald S."/>
            <person name="Brandl J."/>
            <person name="Frisvad J.C."/>
            <person name="Nielsen K.F."/>
            <person name="Lyhne E.K."/>
            <person name="Kogle M.E."/>
            <person name="Kuo A."/>
            <person name="Riley R."/>
            <person name="Clum A."/>
            <person name="Nolan M."/>
            <person name="Lipzen A."/>
            <person name="Salamov A."/>
            <person name="Henrissat B."/>
            <person name="Wiebenga A."/>
            <person name="De vries R.P."/>
            <person name="Grigoriev I.V."/>
            <person name="Mortensen U.H."/>
            <person name="Andersen M.R."/>
            <person name="Baker S.E."/>
        </authorList>
    </citation>
    <scope>NUCLEOTIDE SEQUENCE [LARGE SCALE GENOMIC DNA]</scope>
    <source>
        <strain evidence="9 10">CBS 112811</strain>
    </source>
</reference>
<dbReference type="InterPro" id="IPR029044">
    <property type="entry name" value="Nucleotide-diphossugar_trans"/>
</dbReference>
<evidence type="ECO:0000313" key="10">
    <source>
        <dbReference type="Proteomes" id="UP000249526"/>
    </source>
</evidence>
<dbReference type="SUPFAM" id="SSF53448">
    <property type="entry name" value="Nucleotide-diphospho-sugar transferases"/>
    <property type="match status" value="1"/>
</dbReference>
<feature type="transmembrane region" description="Helical" evidence="7">
    <location>
        <begin position="515"/>
        <end position="539"/>
    </location>
</feature>
<evidence type="ECO:0000256" key="1">
    <source>
        <dbReference type="ARBA" id="ARBA00004141"/>
    </source>
</evidence>
<evidence type="ECO:0000256" key="2">
    <source>
        <dbReference type="ARBA" id="ARBA00022676"/>
    </source>
</evidence>
<keyword evidence="2" id="KW-0328">Glycosyltransferase</keyword>
<feature type="transmembrane region" description="Helical" evidence="7">
    <location>
        <begin position="381"/>
        <end position="400"/>
    </location>
</feature>